<name>A0A5C5ZGZ5_9BACT</name>
<evidence type="ECO:0000256" key="1">
    <source>
        <dbReference type="SAM" id="Coils"/>
    </source>
</evidence>
<dbReference type="Gene3D" id="3.40.50.620">
    <property type="entry name" value="HUPs"/>
    <property type="match status" value="1"/>
</dbReference>
<dbReference type="Gene3D" id="1.10.10.1710">
    <property type="entry name" value="Deoxyribodipyrimidine photolyase-related"/>
    <property type="match status" value="1"/>
</dbReference>
<evidence type="ECO:0000313" key="3">
    <source>
        <dbReference type="EMBL" id="TWT86141.1"/>
    </source>
</evidence>
<dbReference type="InterPro" id="IPR007357">
    <property type="entry name" value="PhrB-like"/>
</dbReference>
<dbReference type="Gene3D" id="1.10.579.10">
    <property type="entry name" value="DNA Cyclobutane Dipyrimidine Photolyase, subunit A, domain 3"/>
    <property type="match status" value="1"/>
</dbReference>
<dbReference type="PANTHER" id="PTHR38657:SF1">
    <property type="entry name" value="SLR1343 PROTEIN"/>
    <property type="match status" value="1"/>
</dbReference>
<dbReference type="EMBL" id="SJPQ01000006">
    <property type="protein sequence ID" value="TWT86141.1"/>
    <property type="molecule type" value="Genomic_DNA"/>
</dbReference>
<dbReference type="GO" id="GO:0016829">
    <property type="term" value="F:lyase activity"/>
    <property type="evidence" value="ECO:0007669"/>
    <property type="project" value="UniProtKB-KW"/>
</dbReference>
<dbReference type="InterPro" id="IPR014729">
    <property type="entry name" value="Rossmann-like_a/b/a_fold"/>
</dbReference>
<sequence>MLGDQLNADSAALDDLSPERDVVWMAEVAAESTHAWSHKARIAIFLSAMRHFRDALESAGMRVDYRRLDDPDNRGSLDEELAGAIERLAPERVVVVQPGEWRVEQMLRRVVDESAARLSVLEDRHFLSTPAEFARHAEGRKQLRMEYFYREMRRKHGVLMAAGGSDDGVEDRSDDRPEGGAWNYDQENRKKLPKAGLTDLPAPPSFAPDKLTREVLELVEERFADHPGELDTFDWPVTPADARRALDDFIEHRLPLFGDYQDAMQSGEPFLYHALVSAAMNLKLLDPRTAIRAAERAYRDGAAPLNAVEGFIRQILGWREYVRGVYWLHMPGYLDRNELGATGELPRFYWTAETEMNCLREAIGQTLQHGYAHHIQRLMVTGLYCLLRGVDPKRVHEWYLAVYVDAVEWVELPNTLGMSQYADGGVMASKPYIASGAYVNRMSDYCRGCRYRPDQATGDDACPLTTLYWDFLDRHRKQLAGVPRMRMQLKNLERKSEDELEEIRALAERRRRE</sequence>
<dbReference type="Proteomes" id="UP000315440">
    <property type="component" value="Unassembled WGS sequence"/>
</dbReference>
<dbReference type="InterPro" id="IPR052551">
    <property type="entry name" value="UV-DNA_repair_photolyase"/>
</dbReference>
<keyword evidence="4" id="KW-1185">Reference proteome</keyword>
<keyword evidence="1" id="KW-0175">Coiled coil</keyword>
<gene>
    <name evidence="3" type="ORF">Mal64_38810</name>
</gene>
<keyword evidence="3" id="KW-0456">Lyase</keyword>
<dbReference type="AlphaFoldDB" id="A0A5C5ZGZ5"/>
<protein>
    <submittedName>
        <fullName evidence="3">Deoxyribodipyrimidine photo-lyase-related protein</fullName>
    </submittedName>
</protein>
<dbReference type="SUPFAM" id="SSF48173">
    <property type="entry name" value="Cryptochrome/photolyase FAD-binding domain"/>
    <property type="match status" value="1"/>
</dbReference>
<dbReference type="InterPro" id="IPR036134">
    <property type="entry name" value="Crypto/Photolyase_FAD-like_sf"/>
</dbReference>
<dbReference type="Pfam" id="PF04244">
    <property type="entry name" value="DPRP"/>
    <property type="match status" value="1"/>
</dbReference>
<dbReference type="PANTHER" id="PTHR38657">
    <property type="entry name" value="SLR1343 PROTEIN"/>
    <property type="match status" value="1"/>
</dbReference>
<accession>A0A5C5ZGZ5</accession>
<comment type="caution">
    <text evidence="3">The sequence shown here is derived from an EMBL/GenBank/DDBJ whole genome shotgun (WGS) entry which is preliminary data.</text>
</comment>
<evidence type="ECO:0000256" key="2">
    <source>
        <dbReference type="SAM" id="MobiDB-lite"/>
    </source>
</evidence>
<reference evidence="3 4" key="1">
    <citation type="submission" date="2019-02" db="EMBL/GenBank/DDBJ databases">
        <title>Deep-cultivation of Planctomycetes and their phenomic and genomic characterization uncovers novel biology.</title>
        <authorList>
            <person name="Wiegand S."/>
            <person name="Jogler M."/>
            <person name="Boedeker C."/>
            <person name="Pinto D."/>
            <person name="Vollmers J."/>
            <person name="Rivas-Marin E."/>
            <person name="Kohn T."/>
            <person name="Peeters S.H."/>
            <person name="Heuer A."/>
            <person name="Rast P."/>
            <person name="Oberbeckmann S."/>
            <person name="Bunk B."/>
            <person name="Jeske O."/>
            <person name="Meyerdierks A."/>
            <person name="Storesund J.E."/>
            <person name="Kallscheuer N."/>
            <person name="Luecker S."/>
            <person name="Lage O.M."/>
            <person name="Pohl T."/>
            <person name="Merkel B.J."/>
            <person name="Hornburger P."/>
            <person name="Mueller R.-W."/>
            <person name="Bruemmer F."/>
            <person name="Labrenz M."/>
            <person name="Spormann A.M."/>
            <person name="Op Den Camp H."/>
            <person name="Overmann J."/>
            <person name="Amann R."/>
            <person name="Jetten M.S.M."/>
            <person name="Mascher T."/>
            <person name="Medema M.H."/>
            <person name="Devos D.P."/>
            <person name="Kaster A.-K."/>
            <person name="Ovreas L."/>
            <person name="Rohde M."/>
            <person name="Galperin M.Y."/>
            <person name="Jogler C."/>
        </authorList>
    </citation>
    <scope>NUCLEOTIDE SEQUENCE [LARGE SCALE GENOMIC DNA]</scope>
    <source>
        <strain evidence="3 4">Mal64</strain>
    </source>
</reference>
<feature type="coiled-coil region" evidence="1">
    <location>
        <begin position="482"/>
        <end position="513"/>
    </location>
</feature>
<dbReference type="Gene3D" id="1.25.40.80">
    <property type="match status" value="1"/>
</dbReference>
<organism evidence="3 4">
    <name type="scientific">Pseudobythopirellula maris</name>
    <dbReference type="NCBI Taxonomy" id="2527991"/>
    <lineage>
        <taxon>Bacteria</taxon>
        <taxon>Pseudomonadati</taxon>
        <taxon>Planctomycetota</taxon>
        <taxon>Planctomycetia</taxon>
        <taxon>Pirellulales</taxon>
        <taxon>Lacipirellulaceae</taxon>
        <taxon>Pseudobythopirellula</taxon>
    </lineage>
</organism>
<evidence type="ECO:0000313" key="4">
    <source>
        <dbReference type="Proteomes" id="UP000315440"/>
    </source>
</evidence>
<feature type="region of interest" description="Disordered" evidence="2">
    <location>
        <begin position="161"/>
        <end position="208"/>
    </location>
</feature>
<proteinExistence type="predicted"/>